<reference evidence="3 4" key="1">
    <citation type="submission" date="2019-03" db="EMBL/GenBank/DDBJ databases">
        <title>Genomic Encyclopedia of Type Strains, Phase IV (KMG-IV): sequencing the most valuable type-strain genomes for metagenomic binning, comparative biology and taxonomic classification.</title>
        <authorList>
            <person name="Goeker M."/>
        </authorList>
    </citation>
    <scope>NUCLEOTIDE SEQUENCE [LARGE SCALE GENOMIC DNA]</scope>
    <source>
        <strain evidence="3 4">DSM 5604</strain>
    </source>
</reference>
<dbReference type="OrthoDB" id="9802003at2"/>
<comment type="function">
    <text evidence="2">Antitoxin component of a type II toxin-antitoxin (TA) system.</text>
</comment>
<dbReference type="Gene3D" id="3.40.1620.10">
    <property type="entry name" value="YefM-like domain"/>
    <property type="match status" value="1"/>
</dbReference>
<accession>A0A4R6X509</accession>
<proteinExistence type="inferred from homology"/>
<gene>
    <name evidence="3" type="ORF">C8D85_1598</name>
</gene>
<organism evidence="3 4">
    <name type="scientific">Marinomonas communis</name>
    <dbReference type="NCBI Taxonomy" id="28254"/>
    <lineage>
        <taxon>Bacteria</taxon>
        <taxon>Pseudomonadati</taxon>
        <taxon>Pseudomonadota</taxon>
        <taxon>Gammaproteobacteria</taxon>
        <taxon>Oceanospirillales</taxon>
        <taxon>Oceanospirillaceae</taxon>
        <taxon>Marinomonas</taxon>
    </lineage>
</organism>
<sequence length="93" mass="10547">MKTITATDAQASLSKLIEQVNKDNKIIEIINETDRVVMMSREHYEGLQETLHLLSQSGFKSDFDQSVKEADQGYTDSFEHVLVSLSSSHFPRT</sequence>
<keyword evidence="4" id="KW-1185">Reference proteome</keyword>
<comment type="similarity">
    <text evidence="1 2">Belongs to the phD/YefM antitoxin family.</text>
</comment>
<evidence type="ECO:0000256" key="2">
    <source>
        <dbReference type="RuleBase" id="RU362080"/>
    </source>
</evidence>
<dbReference type="EMBL" id="SNZA01000002">
    <property type="protein sequence ID" value="TDR14065.1"/>
    <property type="molecule type" value="Genomic_DNA"/>
</dbReference>
<evidence type="ECO:0000313" key="3">
    <source>
        <dbReference type="EMBL" id="TDR14065.1"/>
    </source>
</evidence>
<dbReference type="AlphaFoldDB" id="A0A4R6X509"/>
<dbReference type="InterPro" id="IPR006442">
    <property type="entry name" value="Antitoxin_Phd/YefM"/>
</dbReference>
<dbReference type="Pfam" id="PF02604">
    <property type="entry name" value="PhdYeFM_antitox"/>
    <property type="match status" value="1"/>
</dbReference>
<evidence type="ECO:0000256" key="1">
    <source>
        <dbReference type="ARBA" id="ARBA00009981"/>
    </source>
</evidence>
<dbReference type="Gene3D" id="1.10.1220.170">
    <property type="match status" value="1"/>
</dbReference>
<dbReference type="Proteomes" id="UP000295729">
    <property type="component" value="Unassembled WGS sequence"/>
</dbReference>
<comment type="caution">
    <text evidence="3">The sequence shown here is derived from an EMBL/GenBank/DDBJ whole genome shotgun (WGS) entry which is preliminary data.</text>
</comment>
<dbReference type="SUPFAM" id="SSF143120">
    <property type="entry name" value="YefM-like"/>
    <property type="match status" value="1"/>
</dbReference>
<evidence type="ECO:0000313" key="4">
    <source>
        <dbReference type="Proteomes" id="UP000295729"/>
    </source>
</evidence>
<protein>
    <recommendedName>
        <fullName evidence="2">Antitoxin</fullName>
    </recommendedName>
</protein>
<dbReference type="NCBIfam" id="TIGR01552">
    <property type="entry name" value="phd_fam"/>
    <property type="match status" value="1"/>
</dbReference>
<dbReference type="RefSeq" id="WP_133561402.1">
    <property type="nucleotide sequence ID" value="NZ_SNZA01000002.1"/>
</dbReference>
<name>A0A4R6X509_9GAMM</name>
<dbReference type="InterPro" id="IPR036165">
    <property type="entry name" value="YefM-like_sf"/>
</dbReference>